<evidence type="ECO:0000259" key="2">
    <source>
        <dbReference type="Pfam" id="PF05099"/>
    </source>
</evidence>
<evidence type="ECO:0000256" key="1">
    <source>
        <dbReference type="SAM" id="MobiDB-lite"/>
    </source>
</evidence>
<dbReference type="Proteomes" id="UP000241193">
    <property type="component" value="Unassembled WGS sequence"/>
</dbReference>
<gene>
    <name evidence="3" type="ORF">C8261_13435</name>
</gene>
<comment type="caution">
    <text evidence="3">The sequence shown here is derived from an EMBL/GenBank/DDBJ whole genome shotgun (WGS) entry which is preliminary data.</text>
</comment>
<accession>A0A2T4ID75</accession>
<dbReference type="CDD" id="cd07177">
    <property type="entry name" value="terB_like"/>
    <property type="match status" value="1"/>
</dbReference>
<sequence length="189" mass="21192">MAIKSKKSIYLRIKNDPFDETQAPSRRPRQYRLPQHSPGGVTMRSYANDPARAAARVIAMAMLADGAPDRAEIDFVLRRGEAARFGVDAELFEEVMQAFCEDMAQSVAWFDGVRGDFPAEFIDALIDEAGDDQHELLGVLLRLVAADGHISEGEERLLLRAQRKWGRAGQWPVRLRERADGLRPRALSC</sequence>
<feature type="domain" description="Co-chaperone DjlA N-terminal" evidence="2">
    <location>
        <begin position="53"/>
        <end position="162"/>
    </location>
</feature>
<dbReference type="InterPro" id="IPR007791">
    <property type="entry name" value="DjlA_N"/>
</dbReference>
<dbReference type="EMBL" id="PZKC01000011">
    <property type="protein sequence ID" value="PTD95710.1"/>
    <property type="molecule type" value="Genomic_DNA"/>
</dbReference>
<dbReference type="Pfam" id="PF05099">
    <property type="entry name" value="TerB"/>
    <property type="match status" value="1"/>
</dbReference>
<feature type="region of interest" description="Disordered" evidence="1">
    <location>
        <begin position="18"/>
        <end position="42"/>
    </location>
</feature>
<reference evidence="3 4" key="1">
    <citation type="submission" date="2018-03" db="EMBL/GenBank/DDBJ databases">
        <authorList>
            <person name="Keele B.F."/>
        </authorList>
    </citation>
    <scope>NUCLEOTIDE SEQUENCE [LARGE SCALE GENOMIC DNA]</scope>
    <source>
        <strain evidence="3 4">D20</strain>
    </source>
</reference>
<protein>
    <recommendedName>
        <fullName evidence="2">Co-chaperone DjlA N-terminal domain-containing protein</fullName>
    </recommendedName>
</protein>
<dbReference type="SUPFAM" id="SSF158682">
    <property type="entry name" value="TerB-like"/>
    <property type="match status" value="1"/>
</dbReference>
<dbReference type="InterPro" id="IPR029024">
    <property type="entry name" value="TerB-like"/>
</dbReference>
<keyword evidence="4" id="KW-1185">Reference proteome</keyword>
<reference evidence="3 4" key="2">
    <citation type="submission" date="2018-04" db="EMBL/GenBank/DDBJ databases">
        <title>Thauera lacus sp. nov., isolated from an saline lake in Inner Mongolia, China.</title>
        <authorList>
            <person name="Liang Q.-Y."/>
        </authorList>
    </citation>
    <scope>NUCLEOTIDE SEQUENCE [LARGE SCALE GENOMIC DNA]</scope>
    <source>
        <strain evidence="3 4">D20</strain>
    </source>
</reference>
<organism evidence="3 4">
    <name type="scientific">Pseudothauera lacus</name>
    <dbReference type="NCBI Taxonomy" id="2136175"/>
    <lineage>
        <taxon>Bacteria</taxon>
        <taxon>Pseudomonadati</taxon>
        <taxon>Pseudomonadota</taxon>
        <taxon>Betaproteobacteria</taxon>
        <taxon>Rhodocyclales</taxon>
        <taxon>Zoogloeaceae</taxon>
        <taxon>Pseudothauera</taxon>
    </lineage>
</organism>
<proteinExistence type="predicted"/>
<evidence type="ECO:0000313" key="4">
    <source>
        <dbReference type="Proteomes" id="UP000241193"/>
    </source>
</evidence>
<dbReference type="Gene3D" id="1.10.3680.10">
    <property type="entry name" value="TerB-like"/>
    <property type="match status" value="1"/>
</dbReference>
<name>A0A2T4ID75_9RHOO</name>
<dbReference type="AlphaFoldDB" id="A0A2T4ID75"/>
<evidence type="ECO:0000313" key="3">
    <source>
        <dbReference type="EMBL" id="PTD95710.1"/>
    </source>
</evidence>